<feature type="region of interest" description="Disordered" evidence="1">
    <location>
        <begin position="1"/>
        <end position="20"/>
    </location>
</feature>
<feature type="non-terminal residue" evidence="2">
    <location>
        <position position="197"/>
    </location>
</feature>
<sequence>DEKLQPIQTNNDNKSNIIQKSKSIKTPDLIDTTVPKSTEKVIELTTETPLNDNDVLNPLGEYNKLGGFTMEDAALEIIKDETPSSTLNYNSMKDHDDSLQVTNQPMLMKPNTVNPNTEHNEDVHINIDEVPKSGFDGNEKKKFVEKFGSNSLADLFGGSLDFNEEDLSEPSINKKKVIPISKPNNVIKNVEDEKLQP</sequence>
<dbReference type="AlphaFoldDB" id="A0A699UD04"/>
<evidence type="ECO:0000256" key="1">
    <source>
        <dbReference type="SAM" id="MobiDB-lite"/>
    </source>
</evidence>
<feature type="compositionally biased region" description="Low complexity" evidence="1">
    <location>
        <begin position="10"/>
        <end position="20"/>
    </location>
</feature>
<feature type="non-terminal residue" evidence="2">
    <location>
        <position position="1"/>
    </location>
</feature>
<gene>
    <name evidence="2" type="ORF">Tci_891670</name>
</gene>
<proteinExistence type="predicted"/>
<name>A0A699UD04_TANCI</name>
<evidence type="ECO:0000313" key="2">
    <source>
        <dbReference type="EMBL" id="GFD19701.1"/>
    </source>
</evidence>
<comment type="caution">
    <text evidence="2">The sequence shown here is derived from an EMBL/GenBank/DDBJ whole genome shotgun (WGS) entry which is preliminary data.</text>
</comment>
<accession>A0A699UD04</accession>
<protein>
    <submittedName>
        <fullName evidence="2">Uncharacterized protein</fullName>
    </submittedName>
</protein>
<dbReference type="EMBL" id="BKCJ011316616">
    <property type="protein sequence ID" value="GFD19701.1"/>
    <property type="molecule type" value="Genomic_DNA"/>
</dbReference>
<reference evidence="2" key="1">
    <citation type="journal article" date="2019" name="Sci. Rep.">
        <title>Draft genome of Tanacetum cinerariifolium, the natural source of mosquito coil.</title>
        <authorList>
            <person name="Yamashiro T."/>
            <person name="Shiraishi A."/>
            <person name="Satake H."/>
            <person name="Nakayama K."/>
        </authorList>
    </citation>
    <scope>NUCLEOTIDE SEQUENCE</scope>
</reference>
<organism evidence="2">
    <name type="scientific">Tanacetum cinerariifolium</name>
    <name type="common">Dalmatian daisy</name>
    <name type="synonym">Chrysanthemum cinerariifolium</name>
    <dbReference type="NCBI Taxonomy" id="118510"/>
    <lineage>
        <taxon>Eukaryota</taxon>
        <taxon>Viridiplantae</taxon>
        <taxon>Streptophyta</taxon>
        <taxon>Embryophyta</taxon>
        <taxon>Tracheophyta</taxon>
        <taxon>Spermatophyta</taxon>
        <taxon>Magnoliopsida</taxon>
        <taxon>eudicotyledons</taxon>
        <taxon>Gunneridae</taxon>
        <taxon>Pentapetalae</taxon>
        <taxon>asterids</taxon>
        <taxon>campanulids</taxon>
        <taxon>Asterales</taxon>
        <taxon>Asteraceae</taxon>
        <taxon>Asteroideae</taxon>
        <taxon>Anthemideae</taxon>
        <taxon>Anthemidinae</taxon>
        <taxon>Tanacetum</taxon>
    </lineage>
</organism>